<dbReference type="Gene3D" id="2.30.110.10">
    <property type="entry name" value="Electron Transport, Fmn-binding Protein, Chain A"/>
    <property type="match status" value="1"/>
</dbReference>
<evidence type="ECO:0000256" key="7">
    <source>
        <dbReference type="ARBA" id="ARBA00023002"/>
    </source>
</evidence>
<feature type="region of interest" description="Disordered" evidence="8">
    <location>
        <begin position="127"/>
        <end position="146"/>
    </location>
</feature>
<keyword evidence="6" id="KW-0288">FMN</keyword>
<keyword evidence="12" id="KW-1185">Reference proteome</keyword>
<protein>
    <recommendedName>
        <fullName evidence="4">pyridoxal 5'-phosphate synthase</fullName>
        <ecNumber evidence="4">1.4.3.5</ecNumber>
    </recommendedName>
</protein>
<evidence type="ECO:0000256" key="8">
    <source>
        <dbReference type="SAM" id="MobiDB-lite"/>
    </source>
</evidence>
<gene>
    <name evidence="11" type="ORF">SPI_08109</name>
</gene>
<feature type="compositionally biased region" description="Acidic residues" evidence="8">
    <location>
        <begin position="131"/>
        <end position="146"/>
    </location>
</feature>
<proteinExistence type="predicted"/>
<evidence type="ECO:0000259" key="9">
    <source>
        <dbReference type="Pfam" id="PF01243"/>
    </source>
</evidence>
<name>A0A167NTK4_9HYPO</name>
<evidence type="ECO:0000256" key="2">
    <source>
        <dbReference type="ARBA" id="ARBA00004738"/>
    </source>
</evidence>
<comment type="pathway">
    <text evidence="2">Cofactor metabolism; pyridoxal 5'-phosphate salvage; pyridoxal 5'-phosphate from pyridoxamine 5'-phosphate: step 1/1.</text>
</comment>
<evidence type="ECO:0000256" key="3">
    <source>
        <dbReference type="ARBA" id="ARBA00005037"/>
    </source>
</evidence>
<evidence type="ECO:0000313" key="11">
    <source>
        <dbReference type="EMBL" id="OAA55902.1"/>
    </source>
</evidence>
<dbReference type="AlphaFoldDB" id="A0A167NTK4"/>
<comment type="pathway">
    <text evidence="3">Cofactor metabolism; pyridoxal 5'-phosphate salvage; pyridoxal 5'-phosphate from pyridoxine 5'-phosphate: step 1/1.</text>
</comment>
<comment type="cofactor">
    <cofactor evidence="1">
        <name>FMN</name>
        <dbReference type="ChEBI" id="CHEBI:58210"/>
    </cofactor>
</comment>
<dbReference type="OrthoDB" id="303614at2759"/>
<dbReference type="EMBL" id="AZHD01000018">
    <property type="protein sequence ID" value="OAA55902.1"/>
    <property type="molecule type" value="Genomic_DNA"/>
</dbReference>
<sequence>MADSDQSARRPPPPSLSAVLAALAEPFDEVDFAALPVAPHDTFRAWLDDAVVRGVQDPHALTLSTVDAQGRPDARVVGLRKLDARGWHFSTNAASAKGQQLAANAHVALTFFWPRVGRQVRLRGRAVPLTDNDDDGDDDDDDDDDDAERVADFAAKPYWSRVVTLGSQQSQVLHDRAALRQSLAEARARLDADPGLVAAGWRVYAVQPDTAEFWEDAPDRVHRRLQYVRTGDQTWEKRELWP</sequence>
<dbReference type="SUPFAM" id="SSF50475">
    <property type="entry name" value="FMN-binding split barrel"/>
    <property type="match status" value="1"/>
</dbReference>
<evidence type="ECO:0000256" key="5">
    <source>
        <dbReference type="ARBA" id="ARBA00022630"/>
    </source>
</evidence>
<feature type="domain" description="Pyridoxamine 5'-phosphate oxidase N-terminal" evidence="9">
    <location>
        <begin position="47"/>
        <end position="134"/>
    </location>
</feature>
<comment type="caution">
    <text evidence="11">The sequence shown here is derived from an EMBL/GenBank/DDBJ whole genome shotgun (WGS) entry which is preliminary data.</text>
</comment>
<dbReference type="Proteomes" id="UP000076874">
    <property type="component" value="Unassembled WGS sequence"/>
</dbReference>
<reference evidence="11 12" key="1">
    <citation type="journal article" date="2016" name="Genome Biol. Evol.">
        <title>Divergent and convergent evolution of fungal pathogenicity.</title>
        <authorList>
            <person name="Shang Y."/>
            <person name="Xiao G."/>
            <person name="Zheng P."/>
            <person name="Cen K."/>
            <person name="Zhan S."/>
            <person name="Wang C."/>
        </authorList>
    </citation>
    <scope>NUCLEOTIDE SEQUENCE [LARGE SCALE GENOMIC DNA]</scope>
    <source>
        <strain evidence="11 12">RCEF 264</strain>
    </source>
</reference>
<dbReference type="PANTHER" id="PTHR10851:SF0">
    <property type="entry name" value="PYRIDOXINE-5'-PHOSPHATE OXIDASE"/>
    <property type="match status" value="1"/>
</dbReference>
<evidence type="ECO:0000259" key="10">
    <source>
        <dbReference type="Pfam" id="PF10590"/>
    </source>
</evidence>
<dbReference type="InterPro" id="IPR011576">
    <property type="entry name" value="Pyridox_Oxase_N"/>
</dbReference>
<dbReference type="PANTHER" id="PTHR10851">
    <property type="entry name" value="PYRIDOXINE-5-PHOSPHATE OXIDASE"/>
    <property type="match status" value="1"/>
</dbReference>
<evidence type="ECO:0000313" key="12">
    <source>
        <dbReference type="Proteomes" id="UP000076874"/>
    </source>
</evidence>
<organism evidence="11 12">
    <name type="scientific">Niveomyces insectorum RCEF 264</name>
    <dbReference type="NCBI Taxonomy" id="1081102"/>
    <lineage>
        <taxon>Eukaryota</taxon>
        <taxon>Fungi</taxon>
        <taxon>Dikarya</taxon>
        <taxon>Ascomycota</taxon>
        <taxon>Pezizomycotina</taxon>
        <taxon>Sordariomycetes</taxon>
        <taxon>Hypocreomycetidae</taxon>
        <taxon>Hypocreales</taxon>
        <taxon>Cordycipitaceae</taxon>
        <taxon>Niveomyces</taxon>
    </lineage>
</organism>
<evidence type="ECO:0000256" key="6">
    <source>
        <dbReference type="ARBA" id="ARBA00022643"/>
    </source>
</evidence>
<dbReference type="InterPro" id="IPR012349">
    <property type="entry name" value="Split_barrel_FMN-bd"/>
</dbReference>
<keyword evidence="7" id="KW-0560">Oxidoreductase</keyword>
<dbReference type="Pfam" id="PF01243">
    <property type="entry name" value="PNPOx_N"/>
    <property type="match status" value="1"/>
</dbReference>
<dbReference type="GO" id="GO:0008615">
    <property type="term" value="P:pyridoxine biosynthetic process"/>
    <property type="evidence" value="ECO:0007669"/>
    <property type="project" value="InterPro"/>
</dbReference>
<dbReference type="GO" id="GO:0010181">
    <property type="term" value="F:FMN binding"/>
    <property type="evidence" value="ECO:0007669"/>
    <property type="project" value="InterPro"/>
</dbReference>
<evidence type="ECO:0000256" key="1">
    <source>
        <dbReference type="ARBA" id="ARBA00001917"/>
    </source>
</evidence>
<feature type="domain" description="Pyridoxine 5'-phosphate oxidase dimerisation C-terminal" evidence="10">
    <location>
        <begin position="201"/>
        <end position="242"/>
    </location>
</feature>
<evidence type="ECO:0000256" key="4">
    <source>
        <dbReference type="ARBA" id="ARBA00012801"/>
    </source>
</evidence>
<dbReference type="EC" id="1.4.3.5" evidence="4"/>
<dbReference type="Pfam" id="PF10590">
    <property type="entry name" value="PNP_phzG_C"/>
    <property type="match status" value="1"/>
</dbReference>
<accession>A0A167NTK4</accession>
<dbReference type="InterPro" id="IPR000659">
    <property type="entry name" value="Pyridox_Oxase"/>
</dbReference>
<dbReference type="PIRSF" id="PIRSF000190">
    <property type="entry name" value="Pyd_amn-ph_oxd"/>
    <property type="match status" value="1"/>
</dbReference>
<dbReference type="InterPro" id="IPR019576">
    <property type="entry name" value="Pyridoxamine_oxidase_dimer_C"/>
</dbReference>
<dbReference type="UniPathway" id="UPA01068">
    <property type="reaction ID" value="UER00304"/>
</dbReference>
<dbReference type="GO" id="GO:0004733">
    <property type="term" value="F:pyridoxamine phosphate oxidase activity"/>
    <property type="evidence" value="ECO:0007669"/>
    <property type="project" value="UniProtKB-EC"/>
</dbReference>
<keyword evidence="5" id="KW-0285">Flavoprotein</keyword>
<dbReference type="STRING" id="1081102.A0A167NTK4"/>